<comment type="caution">
    <text evidence="1">The sequence shown here is derived from an EMBL/GenBank/DDBJ whole genome shotgun (WGS) entry which is preliminary data.</text>
</comment>
<evidence type="ECO:0008006" key="3">
    <source>
        <dbReference type="Google" id="ProtNLM"/>
    </source>
</evidence>
<name>A0A401FVL8_9BACT</name>
<gene>
    <name evidence="1" type="ORF">DENIS_1976</name>
</gene>
<dbReference type="Gene3D" id="2.180.10.10">
    <property type="entry name" value="RHS repeat-associated core"/>
    <property type="match status" value="1"/>
</dbReference>
<reference evidence="2" key="2">
    <citation type="submission" date="2019-01" db="EMBL/GenBank/DDBJ databases">
        <title>Genome sequence of Desulfonema ishimotonii strain Tokyo 01.</title>
        <authorList>
            <person name="Fukui M."/>
        </authorList>
    </citation>
    <scope>NUCLEOTIDE SEQUENCE [LARGE SCALE GENOMIC DNA]</scope>
    <source>
        <strain evidence="2">Tokyo 01</strain>
    </source>
</reference>
<reference evidence="2" key="1">
    <citation type="submission" date="2017-11" db="EMBL/GenBank/DDBJ databases">
        <authorList>
            <person name="Watanabe M."/>
            <person name="Kojima H."/>
        </authorList>
    </citation>
    <scope>NUCLEOTIDE SEQUENCE [LARGE SCALE GENOMIC DNA]</scope>
    <source>
        <strain evidence="2">Tokyo 01</strain>
    </source>
</reference>
<evidence type="ECO:0000313" key="1">
    <source>
        <dbReference type="EMBL" id="GBC61016.1"/>
    </source>
</evidence>
<protein>
    <recommendedName>
        <fullName evidence="3">RHS repeat protein</fullName>
    </recommendedName>
</protein>
<proteinExistence type="predicted"/>
<dbReference type="EMBL" id="BEXT01000001">
    <property type="protein sequence ID" value="GBC61016.1"/>
    <property type="molecule type" value="Genomic_DNA"/>
</dbReference>
<keyword evidence="2" id="KW-1185">Reference proteome</keyword>
<dbReference type="AlphaFoldDB" id="A0A401FVL8"/>
<dbReference type="Proteomes" id="UP000288096">
    <property type="component" value="Unassembled WGS sequence"/>
</dbReference>
<evidence type="ECO:0000313" key="2">
    <source>
        <dbReference type="Proteomes" id="UP000288096"/>
    </source>
</evidence>
<accession>A0A401FVL8</accession>
<sequence>MLRVSQGLTQPTYSILPTVSFRPPSAKHIKILKTKNITRHLFQIFGPGWNLPSSEAKVAATNDFSKHWDTNTGGSSFVPTYYLIEKQQHVAVIRFSDTEVYKFKMDVTPGSSRLYPLSTYPMTVRWTPLDDTQGSLEALDYDPTVRYTGGDLWEYGIRPFEPKRFRLTLPDGRAYVLDTDRGLESMTDVYGRTVSYDNDGIHHSSGVSITFTRGAGNRIETITDGWGREVTYHYGADGTLEKVVQEEGGLPGPIRYLGNYACQQGMAEKPVLKEIRAPDGTVLGTFEYDSRDRVIGMLDADGNRVLYGYDLPNHTQTVTDRRNNPTVYEYDNKGPLWDLAG</sequence>
<organism evidence="1 2">
    <name type="scientific">Desulfonema ishimotonii</name>
    <dbReference type="NCBI Taxonomy" id="45657"/>
    <lineage>
        <taxon>Bacteria</taxon>
        <taxon>Pseudomonadati</taxon>
        <taxon>Thermodesulfobacteriota</taxon>
        <taxon>Desulfobacteria</taxon>
        <taxon>Desulfobacterales</taxon>
        <taxon>Desulfococcaceae</taxon>
        <taxon>Desulfonema</taxon>
    </lineage>
</organism>